<protein>
    <recommendedName>
        <fullName evidence="3">LexA repressor DNA-binding domain-containing protein</fullName>
    </recommendedName>
</protein>
<comment type="caution">
    <text evidence="1">The sequence shown here is derived from an EMBL/GenBank/DDBJ whole genome shotgun (WGS) entry which is preliminary data.</text>
</comment>
<proteinExistence type="predicted"/>
<dbReference type="AlphaFoldDB" id="A0A7X4GJ58"/>
<dbReference type="Proteomes" id="UP000465810">
    <property type="component" value="Unassembled WGS sequence"/>
</dbReference>
<dbReference type="RefSeq" id="WP_160986361.1">
    <property type="nucleotide sequence ID" value="NZ_WVTD01000009.1"/>
</dbReference>
<evidence type="ECO:0008006" key="3">
    <source>
        <dbReference type="Google" id="ProtNLM"/>
    </source>
</evidence>
<organism evidence="1 2">
    <name type="scientific">Novosphingobium silvae</name>
    <dbReference type="NCBI Taxonomy" id="2692619"/>
    <lineage>
        <taxon>Bacteria</taxon>
        <taxon>Pseudomonadati</taxon>
        <taxon>Pseudomonadota</taxon>
        <taxon>Alphaproteobacteria</taxon>
        <taxon>Sphingomonadales</taxon>
        <taxon>Sphingomonadaceae</taxon>
        <taxon>Novosphingobium</taxon>
    </lineage>
</organism>
<reference evidence="1 2" key="1">
    <citation type="submission" date="2019-12" db="EMBL/GenBank/DDBJ databases">
        <authorList>
            <person name="Feng G."/>
            <person name="Zhu H."/>
        </authorList>
    </citation>
    <scope>NUCLEOTIDE SEQUENCE [LARGE SCALE GENOMIC DNA]</scope>
    <source>
        <strain evidence="1 2">FGD1</strain>
    </source>
</reference>
<evidence type="ECO:0000313" key="2">
    <source>
        <dbReference type="Proteomes" id="UP000465810"/>
    </source>
</evidence>
<evidence type="ECO:0000313" key="1">
    <source>
        <dbReference type="EMBL" id="MYL98732.1"/>
    </source>
</evidence>
<accession>A0A7X4GJ58</accession>
<keyword evidence="2" id="KW-1185">Reference proteome</keyword>
<sequence length="175" mass="19460">MSGRLNRDSAHYKIGPLTTYVDASELERMFRKARAGERVTYAIGPAVSLSAATASLVRAWHDEGLCHLLREREESGRGFRYFLQKRHGATTRANSASSACPIEGRPEAKLLHVLADIAQAGGMLPSLDLLAERADLPTRNAADYRLRLLVEGGFVRVRRDGVNRFVEILRQEESL</sequence>
<gene>
    <name evidence="1" type="ORF">GR702_13260</name>
</gene>
<name>A0A7X4GJ58_9SPHN</name>
<dbReference type="EMBL" id="WVTD01000009">
    <property type="protein sequence ID" value="MYL98732.1"/>
    <property type="molecule type" value="Genomic_DNA"/>
</dbReference>